<dbReference type="Pfam" id="PF08448">
    <property type="entry name" value="PAS_4"/>
    <property type="match status" value="1"/>
</dbReference>
<dbReference type="SUPFAM" id="SSF55073">
    <property type="entry name" value="Nucleotide cyclase"/>
    <property type="match status" value="1"/>
</dbReference>
<dbReference type="SUPFAM" id="SSF52172">
    <property type="entry name" value="CheY-like"/>
    <property type="match status" value="1"/>
</dbReference>
<dbReference type="SMART" id="SM00052">
    <property type="entry name" value="EAL"/>
    <property type="match status" value="1"/>
</dbReference>
<dbReference type="SMART" id="SM00448">
    <property type="entry name" value="REC"/>
    <property type="match status" value="1"/>
</dbReference>
<dbReference type="GO" id="GO:0000160">
    <property type="term" value="P:phosphorelay signal transduction system"/>
    <property type="evidence" value="ECO:0007669"/>
    <property type="project" value="InterPro"/>
</dbReference>
<dbReference type="PROSITE" id="PS50110">
    <property type="entry name" value="RESPONSE_REGULATORY"/>
    <property type="match status" value="1"/>
</dbReference>
<evidence type="ECO:0000259" key="3">
    <source>
        <dbReference type="PROSITE" id="PS50883"/>
    </source>
</evidence>
<comment type="caution">
    <text evidence="5">The sequence shown here is derived from an EMBL/GenBank/DDBJ whole genome shotgun (WGS) entry which is preliminary data.</text>
</comment>
<organism evidence="5 6">
    <name type="scientific">Telluria aromaticivorans</name>
    <dbReference type="NCBI Taxonomy" id="2725995"/>
    <lineage>
        <taxon>Bacteria</taxon>
        <taxon>Pseudomonadati</taxon>
        <taxon>Pseudomonadota</taxon>
        <taxon>Betaproteobacteria</taxon>
        <taxon>Burkholderiales</taxon>
        <taxon>Oxalobacteraceae</taxon>
        <taxon>Telluria group</taxon>
        <taxon>Telluria</taxon>
    </lineage>
</organism>
<dbReference type="Pfam" id="PF00072">
    <property type="entry name" value="Response_reg"/>
    <property type="match status" value="1"/>
</dbReference>
<dbReference type="InterPro" id="IPR013656">
    <property type="entry name" value="PAS_4"/>
</dbReference>
<dbReference type="SUPFAM" id="SSF141868">
    <property type="entry name" value="EAL domain-like"/>
    <property type="match status" value="1"/>
</dbReference>
<gene>
    <name evidence="5" type="ORF">HGB41_11675</name>
</gene>
<feature type="domain" description="GGDEF" evidence="4">
    <location>
        <begin position="303"/>
        <end position="449"/>
    </location>
</feature>
<dbReference type="InterPro" id="IPR001633">
    <property type="entry name" value="EAL_dom"/>
</dbReference>
<dbReference type="InterPro" id="IPR052155">
    <property type="entry name" value="Biofilm_reg_signaling"/>
</dbReference>
<accession>A0A7Y2P000</accession>
<dbReference type="Gene3D" id="3.20.20.450">
    <property type="entry name" value="EAL domain"/>
    <property type="match status" value="1"/>
</dbReference>
<dbReference type="Pfam" id="PF00990">
    <property type="entry name" value="GGDEF"/>
    <property type="match status" value="1"/>
</dbReference>
<feature type="domain" description="Response regulatory" evidence="2">
    <location>
        <begin position="11"/>
        <end position="132"/>
    </location>
</feature>
<dbReference type="InterPro" id="IPR035965">
    <property type="entry name" value="PAS-like_dom_sf"/>
</dbReference>
<dbReference type="InterPro" id="IPR043128">
    <property type="entry name" value="Rev_trsase/Diguanyl_cyclase"/>
</dbReference>
<dbReference type="CDD" id="cd01948">
    <property type="entry name" value="EAL"/>
    <property type="match status" value="1"/>
</dbReference>
<evidence type="ECO:0000313" key="6">
    <source>
        <dbReference type="Proteomes" id="UP000533905"/>
    </source>
</evidence>
<dbReference type="Pfam" id="PF00563">
    <property type="entry name" value="EAL"/>
    <property type="match status" value="1"/>
</dbReference>
<dbReference type="InterPro" id="IPR035919">
    <property type="entry name" value="EAL_sf"/>
</dbReference>
<dbReference type="PANTHER" id="PTHR44757">
    <property type="entry name" value="DIGUANYLATE CYCLASE DGCP"/>
    <property type="match status" value="1"/>
</dbReference>
<reference evidence="5 6" key="1">
    <citation type="submission" date="2020-04" db="EMBL/GenBank/DDBJ databases">
        <title>Massilia sp. nov., a cold adapted bacteria isolated from Arctic soil.</title>
        <authorList>
            <person name="Son J."/>
            <person name="Ka J.-O."/>
        </authorList>
    </citation>
    <scope>NUCLEOTIDE SEQUENCE [LARGE SCALE GENOMIC DNA]</scope>
    <source>
        <strain evidence="5 6">ML15P13</strain>
    </source>
</reference>
<dbReference type="Proteomes" id="UP000533905">
    <property type="component" value="Unassembled WGS sequence"/>
</dbReference>
<evidence type="ECO:0000259" key="4">
    <source>
        <dbReference type="PROSITE" id="PS50887"/>
    </source>
</evidence>
<sequence length="735" mass="81206">MRSSSPLKRGTVLVADDDPVMRLLMLEMLAQVGLDAIEAPDGAAAVELAAQRAPDLILMDVEMPRMDGFAACEAIRRNEAANGADGASIPIVMVTGGDDLEAVTRAYEMGATDFISKPINWPILGHRVLYVLRASDAIVRLRIADAQNRAVLAAIPDTFFRLDGDGFYLDYEPGQEQPGRGRAPAQQQRPPQYCVGKHIGDVLPAEIATRMLEQMRAVLTTQQVRSVEYELDHCGESQHFEARLVATSTSQVLGLVRDISERKRAEEQIRRLAYCDSLTGIPNRQAFLETLERELQRSKIGNKKFAVLFMDLDAFKRINDTLGHNAGDTLLKMVSERLRDTTRPSDLVSRGESAVSSASNLARLGGDEFTILIPDLERVEHALNVATRVKEAMRRPFLIEGNEIFVTASIGISLFPEDGDDCGSLLKFADTAMYHAKNCGKNNAKLYSSSLTMQIMSHVKLEVGLRKALQNDELYLVYQPQRDVRTSEIVGVEALVRWRHPERGLVPPTEFIPLAEETGLIVPIGEWVLRTACRQARTWQLLAQRTLRMAVNLSARQFKDENLSQMVHSALLDAGLEPRLLELELTEGTLMDDARATMVTLERLRGIGVYLSIDDFGTGYSSMNYLKRFDVRALKIDRSFINGLPQDSENAAITRAIIAMAHGLKMVVVAEGVETGEQLLMLEQYGCDMVQGYFLGHPSSADDITGMLRAPLILPDRLALPAAIALPATVALPAK</sequence>
<dbReference type="InterPro" id="IPR001789">
    <property type="entry name" value="Sig_transdc_resp-reg_receiver"/>
</dbReference>
<keyword evidence="6" id="KW-1185">Reference proteome</keyword>
<evidence type="ECO:0000313" key="5">
    <source>
        <dbReference type="EMBL" id="NNG23653.1"/>
    </source>
</evidence>
<name>A0A7Y2P000_9BURK</name>
<dbReference type="Gene3D" id="3.30.70.270">
    <property type="match status" value="1"/>
</dbReference>
<dbReference type="EMBL" id="JABAIV010000003">
    <property type="protein sequence ID" value="NNG23653.1"/>
    <property type="molecule type" value="Genomic_DNA"/>
</dbReference>
<dbReference type="PROSITE" id="PS50887">
    <property type="entry name" value="GGDEF"/>
    <property type="match status" value="1"/>
</dbReference>
<protein>
    <submittedName>
        <fullName evidence="5">EAL domain-containing protein</fullName>
    </submittedName>
</protein>
<dbReference type="CDD" id="cd00130">
    <property type="entry name" value="PAS"/>
    <property type="match status" value="1"/>
</dbReference>
<dbReference type="CDD" id="cd01949">
    <property type="entry name" value="GGDEF"/>
    <property type="match status" value="1"/>
</dbReference>
<dbReference type="SUPFAM" id="SSF55785">
    <property type="entry name" value="PYP-like sensor domain (PAS domain)"/>
    <property type="match status" value="1"/>
</dbReference>
<dbReference type="NCBIfam" id="TIGR00254">
    <property type="entry name" value="GGDEF"/>
    <property type="match status" value="1"/>
</dbReference>
<dbReference type="PROSITE" id="PS50883">
    <property type="entry name" value="EAL"/>
    <property type="match status" value="1"/>
</dbReference>
<dbReference type="SMART" id="SM00267">
    <property type="entry name" value="GGDEF"/>
    <property type="match status" value="1"/>
</dbReference>
<dbReference type="AlphaFoldDB" id="A0A7Y2P000"/>
<dbReference type="InterPro" id="IPR000014">
    <property type="entry name" value="PAS"/>
</dbReference>
<dbReference type="Gene3D" id="3.30.450.20">
    <property type="entry name" value="PAS domain"/>
    <property type="match status" value="1"/>
</dbReference>
<dbReference type="FunFam" id="3.20.20.450:FF:000001">
    <property type="entry name" value="Cyclic di-GMP phosphodiesterase yahA"/>
    <property type="match status" value="1"/>
</dbReference>
<keyword evidence="1" id="KW-0597">Phosphoprotein</keyword>
<dbReference type="PANTHER" id="PTHR44757:SF2">
    <property type="entry name" value="BIOFILM ARCHITECTURE MAINTENANCE PROTEIN MBAA"/>
    <property type="match status" value="1"/>
</dbReference>
<dbReference type="RefSeq" id="WP_171084408.1">
    <property type="nucleotide sequence ID" value="NZ_JABAIV010000003.1"/>
</dbReference>
<feature type="domain" description="EAL" evidence="3">
    <location>
        <begin position="458"/>
        <end position="712"/>
    </location>
</feature>
<feature type="modified residue" description="4-aspartylphosphate" evidence="1">
    <location>
        <position position="60"/>
    </location>
</feature>
<dbReference type="InterPro" id="IPR029787">
    <property type="entry name" value="Nucleotide_cyclase"/>
</dbReference>
<dbReference type="InterPro" id="IPR011006">
    <property type="entry name" value="CheY-like_superfamily"/>
</dbReference>
<dbReference type="InterPro" id="IPR000160">
    <property type="entry name" value="GGDEF_dom"/>
</dbReference>
<evidence type="ECO:0000256" key="1">
    <source>
        <dbReference type="PROSITE-ProRule" id="PRU00169"/>
    </source>
</evidence>
<proteinExistence type="predicted"/>
<evidence type="ECO:0000259" key="2">
    <source>
        <dbReference type="PROSITE" id="PS50110"/>
    </source>
</evidence>
<dbReference type="Gene3D" id="3.40.50.2300">
    <property type="match status" value="1"/>
</dbReference>